<feature type="domain" description="DUF1468" evidence="2">
    <location>
        <begin position="10"/>
        <end position="142"/>
    </location>
</feature>
<dbReference type="eggNOG" id="ENOG5032DWU">
    <property type="taxonomic scope" value="Bacteria"/>
</dbReference>
<protein>
    <recommendedName>
        <fullName evidence="2">DUF1468 domain-containing protein</fullName>
    </recommendedName>
</protein>
<dbReference type="STRING" id="1449350.OCH239_15495"/>
<evidence type="ECO:0000313" key="4">
    <source>
        <dbReference type="Proteomes" id="UP000022447"/>
    </source>
</evidence>
<evidence type="ECO:0000256" key="1">
    <source>
        <dbReference type="SAM" id="Phobius"/>
    </source>
</evidence>
<dbReference type="InterPro" id="IPR009936">
    <property type="entry name" value="DUF1468"/>
</dbReference>
<sequence>MNRRVVELVAAGLFAGLFAILLLQGIGYSSRSSYMPVAASGIGLAMCLFWSIKPVRLLVAGKAEHFDTTRADLVRFGLILGGGIAYLAGFIWLGFFTSTIILVPAMSLALGYRNWGVIAGTTLCFAVVLYAVFRLLLAVPLPPEALLTFFGA</sequence>
<dbReference type="EMBL" id="JALZ01000046">
    <property type="protein sequence ID" value="ETX12898.1"/>
    <property type="molecule type" value="Genomic_DNA"/>
</dbReference>
<feature type="transmembrane region" description="Helical" evidence="1">
    <location>
        <begin position="115"/>
        <end position="137"/>
    </location>
</feature>
<feature type="transmembrane region" description="Helical" evidence="1">
    <location>
        <begin position="33"/>
        <end position="52"/>
    </location>
</feature>
<dbReference type="Proteomes" id="UP000022447">
    <property type="component" value="Unassembled WGS sequence"/>
</dbReference>
<dbReference type="RefSeq" id="WP_051489633.1">
    <property type="nucleotide sequence ID" value="NZ_JALZ01000046.1"/>
</dbReference>
<keyword evidence="1" id="KW-0812">Transmembrane</keyword>
<reference evidence="3 4" key="1">
    <citation type="submission" date="2014-01" db="EMBL/GenBank/DDBJ databases">
        <title>Roseivivax halodurans JCM 10272 Genome Sequencing.</title>
        <authorList>
            <person name="Lai Q."/>
            <person name="Li G."/>
            <person name="Shao Z."/>
        </authorList>
    </citation>
    <scope>NUCLEOTIDE SEQUENCE [LARGE SCALE GENOMIC DNA]</scope>
    <source>
        <strain evidence="3 4">JCM 10272</strain>
    </source>
</reference>
<organism evidence="3 4">
    <name type="scientific">Roseivivax halodurans JCM 10272</name>
    <dbReference type="NCBI Taxonomy" id="1449350"/>
    <lineage>
        <taxon>Bacteria</taxon>
        <taxon>Pseudomonadati</taxon>
        <taxon>Pseudomonadota</taxon>
        <taxon>Alphaproteobacteria</taxon>
        <taxon>Rhodobacterales</taxon>
        <taxon>Roseobacteraceae</taxon>
        <taxon>Roseivivax</taxon>
    </lineage>
</organism>
<keyword evidence="1" id="KW-1133">Transmembrane helix</keyword>
<feature type="transmembrane region" description="Helical" evidence="1">
    <location>
        <begin position="73"/>
        <end position="95"/>
    </location>
</feature>
<name>X7ECT2_9RHOB</name>
<dbReference type="AlphaFoldDB" id="X7ECT2"/>
<dbReference type="OrthoDB" id="7889150at2"/>
<gene>
    <name evidence="3" type="ORF">OCH239_15495</name>
</gene>
<comment type="caution">
    <text evidence="3">The sequence shown here is derived from an EMBL/GenBank/DDBJ whole genome shotgun (WGS) entry which is preliminary data.</text>
</comment>
<feature type="transmembrane region" description="Helical" evidence="1">
    <location>
        <begin position="5"/>
        <end position="27"/>
    </location>
</feature>
<proteinExistence type="predicted"/>
<keyword evidence="1" id="KW-0472">Membrane</keyword>
<keyword evidence="4" id="KW-1185">Reference proteome</keyword>
<accession>X7ECT2</accession>
<dbReference type="Pfam" id="PF07331">
    <property type="entry name" value="TctB"/>
    <property type="match status" value="1"/>
</dbReference>
<evidence type="ECO:0000313" key="3">
    <source>
        <dbReference type="EMBL" id="ETX12898.1"/>
    </source>
</evidence>
<evidence type="ECO:0000259" key="2">
    <source>
        <dbReference type="Pfam" id="PF07331"/>
    </source>
</evidence>